<accession>A0A3M3Y3E8</accession>
<dbReference type="GeneID" id="61637197"/>
<proteinExistence type="predicted"/>
<dbReference type="Pfam" id="PF06551">
    <property type="entry name" value="DUF1120"/>
    <property type="match status" value="1"/>
</dbReference>
<dbReference type="AlphaFoldDB" id="A0A3M3Y3E8"/>
<protein>
    <submittedName>
        <fullName evidence="1">Outer membrane protein YhcF</fullName>
    </submittedName>
</protein>
<sequence length="223" mass="23048">MASLDNLARTGTIEMNKSSALISTALLLMSVSTVFAASSVDLTVKGLITPSACTPSLSSGGVVDHGKLAARDLSPTGWTIIGNHFLQLAITCDAPTLLALKGTDNQGNAHDPANTYGLGLVGDKKLGDFSLTLANAMADGATISAIQSSDQGLTWGRLDSDEVWPVANFASFGDRSTGSWAPIAIQQVTADLHVQSMIAPTAGMDLTEEVPLNGSATVEVKYL</sequence>
<dbReference type="RefSeq" id="WP_232005370.1">
    <property type="nucleotide sequence ID" value="NZ_CBCRXZ010000003.1"/>
</dbReference>
<organism evidence="1 2">
    <name type="scientific">Pseudomonas fluorescens</name>
    <dbReference type="NCBI Taxonomy" id="294"/>
    <lineage>
        <taxon>Bacteria</taxon>
        <taxon>Pseudomonadati</taxon>
        <taxon>Pseudomonadota</taxon>
        <taxon>Gammaproteobacteria</taxon>
        <taxon>Pseudomonadales</taxon>
        <taxon>Pseudomonadaceae</taxon>
        <taxon>Pseudomonas</taxon>
    </lineage>
</organism>
<dbReference type="Proteomes" id="UP000248640">
    <property type="component" value="Chromosome 1"/>
</dbReference>
<gene>
    <name evidence="1" type="ORF">NCTC10038_01209</name>
</gene>
<reference evidence="1 2" key="1">
    <citation type="submission" date="2018-06" db="EMBL/GenBank/DDBJ databases">
        <authorList>
            <consortium name="Pathogen Informatics"/>
            <person name="Doyle S."/>
        </authorList>
    </citation>
    <scope>NUCLEOTIDE SEQUENCE [LARGE SCALE GENOMIC DNA]</scope>
    <source>
        <strain evidence="1 2">NCTC10038</strain>
    </source>
</reference>
<dbReference type="InterPro" id="IPR010546">
    <property type="entry name" value="DUF1120"/>
</dbReference>
<evidence type="ECO:0000313" key="1">
    <source>
        <dbReference type="EMBL" id="SQF89820.1"/>
    </source>
</evidence>
<dbReference type="EMBL" id="LS483372">
    <property type="protein sequence ID" value="SQF89820.1"/>
    <property type="molecule type" value="Genomic_DNA"/>
</dbReference>
<name>A0A3M3Y3E8_PSEFL</name>
<evidence type="ECO:0000313" key="2">
    <source>
        <dbReference type="Proteomes" id="UP000248640"/>
    </source>
</evidence>